<keyword evidence="2" id="KW-1185">Reference proteome</keyword>
<protein>
    <submittedName>
        <fullName evidence="1">Uncharacterized protein</fullName>
    </submittedName>
</protein>
<sequence length="116" mass="13293">MRFRVQLGSLSESRHIPQLLQPKFKTYNATVGLYGQSPDPQHEVIGTKFRHLVVNTSQTSYERSITNNRILISLIKTGYRLLGHLPGWATPSRYYAPLQVDPPSESKTHPCHRKRP</sequence>
<dbReference type="Proteomes" id="UP001060085">
    <property type="component" value="Linkage Group LG05"/>
</dbReference>
<evidence type="ECO:0000313" key="1">
    <source>
        <dbReference type="EMBL" id="KAI5662535.1"/>
    </source>
</evidence>
<organism evidence="1 2">
    <name type="scientific">Catharanthus roseus</name>
    <name type="common">Madagascar periwinkle</name>
    <name type="synonym">Vinca rosea</name>
    <dbReference type="NCBI Taxonomy" id="4058"/>
    <lineage>
        <taxon>Eukaryota</taxon>
        <taxon>Viridiplantae</taxon>
        <taxon>Streptophyta</taxon>
        <taxon>Embryophyta</taxon>
        <taxon>Tracheophyta</taxon>
        <taxon>Spermatophyta</taxon>
        <taxon>Magnoliopsida</taxon>
        <taxon>eudicotyledons</taxon>
        <taxon>Gunneridae</taxon>
        <taxon>Pentapetalae</taxon>
        <taxon>asterids</taxon>
        <taxon>lamiids</taxon>
        <taxon>Gentianales</taxon>
        <taxon>Apocynaceae</taxon>
        <taxon>Rauvolfioideae</taxon>
        <taxon>Vinceae</taxon>
        <taxon>Catharanthinae</taxon>
        <taxon>Catharanthus</taxon>
    </lineage>
</organism>
<comment type="caution">
    <text evidence="1">The sequence shown here is derived from an EMBL/GenBank/DDBJ whole genome shotgun (WGS) entry which is preliminary data.</text>
</comment>
<name>A0ACC0AQ96_CATRO</name>
<accession>A0ACC0AQ96</accession>
<gene>
    <name evidence="1" type="ORF">M9H77_21858</name>
</gene>
<proteinExistence type="predicted"/>
<reference evidence="2" key="1">
    <citation type="journal article" date="2023" name="Nat. Plants">
        <title>Single-cell RNA sequencing provides a high-resolution roadmap for understanding the multicellular compartmentation of specialized metabolism.</title>
        <authorList>
            <person name="Sun S."/>
            <person name="Shen X."/>
            <person name="Li Y."/>
            <person name="Li Y."/>
            <person name="Wang S."/>
            <person name="Li R."/>
            <person name="Zhang H."/>
            <person name="Shen G."/>
            <person name="Guo B."/>
            <person name="Wei J."/>
            <person name="Xu J."/>
            <person name="St-Pierre B."/>
            <person name="Chen S."/>
            <person name="Sun C."/>
        </authorList>
    </citation>
    <scope>NUCLEOTIDE SEQUENCE [LARGE SCALE GENOMIC DNA]</scope>
</reference>
<evidence type="ECO:0000313" key="2">
    <source>
        <dbReference type="Proteomes" id="UP001060085"/>
    </source>
</evidence>
<dbReference type="EMBL" id="CM044705">
    <property type="protein sequence ID" value="KAI5662535.1"/>
    <property type="molecule type" value="Genomic_DNA"/>
</dbReference>